<reference evidence="1 2" key="1">
    <citation type="journal article" date="2016" name="Nat. Commun.">
        <title>Thousands of microbial genomes shed light on interconnected biogeochemical processes in an aquifer system.</title>
        <authorList>
            <person name="Anantharaman K."/>
            <person name="Brown C.T."/>
            <person name="Hug L.A."/>
            <person name="Sharon I."/>
            <person name="Castelle C.J."/>
            <person name="Probst A.J."/>
            <person name="Thomas B.C."/>
            <person name="Singh A."/>
            <person name="Wilkins M.J."/>
            <person name="Karaoz U."/>
            <person name="Brodie E.L."/>
            <person name="Williams K.H."/>
            <person name="Hubbard S.S."/>
            <person name="Banfield J.F."/>
        </authorList>
    </citation>
    <scope>NUCLEOTIDE SEQUENCE [LARGE SCALE GENOMIC DNA]</scope>
</reference>
<gene>
    <name evidence="1" type="ORF">A2930_01850</name>
</gene>
<dbReference type="Gene3D" id="3.40.50.150">
    <property type="entry name" value="Vaccinia Virus protein VP39"/>
    <property type="match status" value="1"/>
</dbReference>
<dbReference type="Proteomes" id="UP000178114">
    <property type="component" value="Unassembled WGS sequence"/>
</dbReference>
<protein>
    <submittedName>
        <fullName evidence="1">Methyltransferase type 11</fullName>
    </submittedName>
</protein>
<proteinExistence type="predicted"/>
<comment type="caution">
    <text evidence="1">The sequence shown here is derived from an EMBL/GenBank/DDBJ whole genome shotgun (WGS) entry which is preliminary data.</text>
</comment>
<accession>A0A1F5WYH3</accession>
<sequence length="329" mass="37727">MKEEDIRPKKNMLEEKRLRAEDIKHLMERKNEFVKIPCPACESDENRFKFSKEGFNFNECAKCSTLFINPRPTRDMLSEYYTASKSIKYWNDNIFPASENTRREQIFVPRAKKVIELCKKFGVTTDTIVDIGAGFGTFMEEINKLNVFKRAVVIEPSPDLAETCRRKGLEVIESTIEDAKLSGANVITNFELIEHLFWPKDFLFACSKILSKGGVFILTTPNIKGFDLLTLGELSDNIEGPNHLNYFHPDSLSRLLEVCGFEVVEVLTPGKLDAEIVREKILAGKLDISKSPFLRNTLIDQWETKGEIFQCFLAENNLSSHLWIVTRKV</sequence>
<dbReference type="STRING" id="1798351.A2930_01850"/>
<keyword evidence="1" id="KW-0489">Methyltransferase</keyword>
<dbReference type="GO" id="GO:0032259">
    <property type="term" value="P:methylation"/>
    <property type="evidence" value="ECO:0007669"/>
    <property type="project" value="UniProtKB-KW"/>
</dbReference>
<evidence type="ECO:0000313" key="2">
    <source>
        <dbReference type="Proteomes" id="UP000178114"/>
    </source>
</evidence>
<keyword evidence="1" id="KW-0808">Transferase</keyword>
<name>A0A1F5WYH3_9BACT</name>
<dbReference type="PANTHER" id="PTHR43861:SF6">
    <property type="entry name" value="METHYLTRANSFERASE TYPE 11"/>
    <property type="match status" value="1"/>
</dbReference>
<dbReference type="CDD" id="cd02440">
    <property type="entry name" value="AdoMet_MTases"/>
    <property type="match status" value="1"/>
</dbReference>
<dbReference type="EMBL" id="MFID01000031">
    <property type="protein sequence ID" value="OGF80694.1"/>
    <property type="molecule type" value="Genomic_DNA"/>
</dbReference>
<dbReference type="GO" id="GO:0008168">
    <property type="term" value="F:methyltransferase activity"/>
    <property type="evidence" value="ECO:0007669"/>
    <property type="project" value="UniProtKB-KW"/>
</dbReference>
<dbReference type="AlphaFoldDB" id="A0A1F5WYH3"/>
<dbReference type="PANTHER" id="PTHR43861">
    <property type="entry name" value="TRANS-ACONITATE 2-METHYLTRANSFERASE-RELATED"/>
    <property type="match status" value="1"/>
</dbReference>
<organism evidence="1 2">
    <name type="scientific">Candidatus Giovannonibacteria bacterium RIFCSPLOWO2_01_FULL_45_34</name>
    <dbReference type="NCBI Taxonomy" id="1798351"/>
    <lineage>
        <taxon>Bacteria</taxon>
        <taxon>Candidatus Giovannoniibacteriota</taxon>
    </lineage>
</organism>
<dbReference type="Pfam" id="PF13489">
    <property type="entry name" value="Methyltransf_23"/>
    <property type="match status" value="1"/>
</dbReference>
<dbReference type="InterPro" id="IPR029063">
    <property type="entry name" value="SAM-dependent_MTases_sf"/>
</dbReference>
<dbReference type="SUPFAM" id="SSF53335">
    <property type="entry name" value="S-adenosyl-L-methionine-dependent methyltransferases"/>
    <property type="match status" value="1"/>
</dbReference>
<evidence type="ECO:0000313" key="1">
    <source>
        <dbReference type="EMBL" id="OGF80694.1"/>
    </source>
</evidence>